<evidence type="ECO:0000259" key="2">
    <source>
        <dbReference type="PROSITE" id="PS50812"/>
    </source>
</evidence>
<feature type="domain" description="PWWP" evidence="2">
    <location>
        <begin position="49"/>
        <end position="137"/>
    </location>
</feature>
<dbReference type="SUPFAM" id="SSF63748">
    <property type="entry name" value="Tudor/PWWP/MBT"/>
    <property type="match status" value="1"/>
</dbReference>
<dbReference type="Gene3D" id="2.30.30.140">
    <property type="match status" value="2"/>
</dbReference>
<keyword evidence="5" id="KW-1185">Reference proteome</keyword>
<feature type="compositionally biased region" description="Basic and acidic residues" evidence="1">
    <location>
        <begin position="463"/>
        <end position="476"/>
    </location>
</feature>
<evidence type="ECO:0000313" key="5">
    <source>
        <dbReference type="Proteomes" id="UP000332933"/>
    </source>
</evidence>
<accession>A0A485KJX3</accession>
<protein>
    <submittedName>
        <fullName evidence="4">Aste57867_8292 protein</fullName>
    </submittedName>
</protein>
<dbReference type="Pfam" id="PF00855">
    <property type="entry name" value="PWWP"/>
    <property type="match status" value="1"/>
</dbReference>
<reference evidence="3" key="2">
    <citation type="submission" date="2019-06" db="EMBL/GenBank/DDBJ databases">
        <title>Genomics analysis of Aphanomyces spp. identifies a new class of oomycete effector associated with host adaptation.</title>
        <authorList>
            <person name="Gaulin E."/>
        </authorList>
    </citation>
    <scope>NUCLEOTIDE SEQUENCE</scope>
    <source>
        <strain evidence="3">CBS 578.67</strain>
    </source>
</reference>
<evidence type="ECO:0000256" key="1">
    <source>
        <dbReference type="SAM" id="MobiDB-lite"/>
    </source>
</evidence>
<dbReference type="Proteomes" id="UP000332933">
    <property type="component" value="Unassembled WGS sequence"/>
</dbReference>
<evidence type="ECO:0000313" key="3">
    <source>
        <dbReference type="EMBL" id="KAF0701218.1"/>
    </source>
</evidence>
<feature type="region of interest" description="Disordered" evidence="1">
    <location>
        <begin position="453"/>
        <end position="476"/>
    </location>
</feature>
<dbReference type="OrthoDB" id="30262at4764"/>
<organism evidence="4 5">
    <name type="scientific">Aphanomyces stellatus</name>
    <dbReference type="NCBI Taxonomy" id="120398"/>
    <lineage>
        <taxon>Eukaryota</taxon>
        <taxon>Sar</taxon>
        <taxon>Stramenopiles</taxon>
        <taxon>Oomycota</taxon>
        <taxon>Saprolegniomycetes</taxon>
        <taxon>Saprolegniales</taxon>
        <taxon>Verrucalvaceae</taxon>
        <taxon>Aphanomyces</taxon>
    </lineage>
</organism>
<gene>
    <name evidence="4" type="primary">Aste57867_8292</name>
    <name evidence="3" type="ORF">As57867_008261</name>
    <name evidence="4" type="ORF">ASTE57867_8292</name>
</gene>
<dbReference type="CDD" id="cd05162">
    <property type="entry name" value="PWWP"/>
    <property type="match status" value="1"/>
</dbReference>
<feature type="region of interest" description="Disordered" evidence="1">
    <location>
        <begin position="236"/>
        <end position="277"/>
    </location>
</feature>
<name>A0A485KJX3_9STRA</name>
<feature type="domain" description="PWWP" evidence="2">
    <location>
        <begin position="342"/>
        <end position="414"/>
    </location>
</feature>
<evidence type="ECO:0000313" key="4">
    <source>
        <dbReference type="EMBL" id="VFT85179.1"/>
    </source>
</evidence>
<dbReference type="EMBL" id="CAADRA010005118">
    <property type="protein sequence ID" value="VFT85179.1"/>
    <property type="molecule type" value="Genomic_DNA"/>
</dbReference>
<feature type="compositionally biased region" description="Acidic residues" evidence="1">
    <location>
        <begin position="245"/>
        <end position="272"/>
    </location>
</feature>
<sequence length="980" mass="109054">MNLSLDPPLRENTRITIDSNADCIIEINDDGNDSGEANETSITVADLPYNTIAWSYIMGKTWWPVCVCDPKPILNSSKTTDKRSKLARLSKTYALEAEIAAANSDTHCLLYVFGSHSMLLHDTNVASVNATIKAWNSPELINEFPNKEWSRKDDDYGRAMKEVKTFLSVPEEDRKPPYICTLSKQTVTQTSSKHSVRSILPVSVAEVCEEQNHDSMSFESTMPKETGEKVNQALTGIDEAKMNETEIDDAEDNDEAYEPPPDESSDDSEIEEKSDAMSLPGKLVSREPIDQSSQENPSVHFKSVVEPISDSERILGEQTTVHHNEKSQGRVSGDRSKYEPCVSWAQLNNKLWWPVFVCGRSTSSNGAACAETATVQDEYAIHVYFFGRKKFGVVGCKYLKAWKCPEHNTLIYEQPLLDSRSTVVVGAFAGAITEADNFVEVYQKMIREDKLETGAENSGSAKHARETQQHLDEPPKKKQALVELDYAPLTDQLNSISTASVTQNIKSQLVTDFRLLRSCFQPIVPTWKSAFVTRSADNIVKLTAVLQKVLNQLHIILRRIAKHPTGIATPVIFLSVYHAAVMCLWCILFSVSLKKSAQITPPDTQFMHQCIKSVLQAVDGCLKPQIYPTVIQDCVKFAFDVSQMAENGLSVEVGRARIWLHKFLSNYLSGATSNSTTGPSLHQALASEALYFPWALVQELKKIEAIRREFEMNSNLISASSQPKVSTPLRAHLEHQIVPIMKPTVTSHQYGSDTTITFPSGPLGLQVGETAFGVVVVDLSPNAPEQTVRAFRGGEITKGDAIVVVNKALVSKIGYSGFASIVNSDVRPLIVTFRRISKRTESIAKIPQQNSLPKTIDIVDKVVIPQAGDRATMLHESKSPIECETNIMPKATYQKPTNSRLGILQSQLDERVSVVEDNATFVRRSYASASNNLSGNRLEELPRRQRYVTDMFELSTKWIICLVKQVSLDLLVMLHRHGRQ</sequence>
<reference evidence="4 5" key="1">
    <citation type="submission" date="2019-03" db="EMBL/GenBank/DDBJ databases">
        <authorList>
            <person name="Gaulin E."/>
            <person name="Dumas B."/>
        </authorList>
    </citation>
    <scope>NUCLEOTIDE SEQUENCE [LARGE SCALE GENOMIC DNA]</scope>
    <source>
        <strain evidence="4">CBS 568.67</strain>
    </source>
</reference>
<dbReference type="EMBL" id="VJMH01005097">
    <property type="protein sequence ID" value="KAF0701218.1"/>
    <property type="molecule type" value="Genomic_DNA"/>
</dbReference>
<dbReference type="PROSITE" id="PS50812">
    <property type="entry name" value="PWWP"/>
    <property type="match status" value="2"/>
</dbReference>
<dbReference type="AlphaFoldDB" id="A0A485KJX3"/>
<dbReference type="InterPro" id="IPR000313">
    <property type="entry name" value="PWWP_dom"/>
</dbReference>
<proteinExistence type="predicted"/>